<dbReference type="OrthoDB" id="1724672at2759"/>
<gene>
    <name evidence="7" type="ORF">Vbra_20613</name>
</gene>
<evidence type="ECO:0000256" key="2">
    <source>
        <dbReference type="ARBA" id="ARBA00022741"/>
    </source>
</evidence>
<evidence type="ECO:0000256" key="4">
    <source>
        <dbReference type="ARBA" id="ARBA00022840"/>
    </source>
</evidence>
<dbReference type="GO" id="GO:0005829">
    <property type="term" value="C:cytosol"/>
    <property type="evidence" value="ECO:0007669"/>
    <property type="project" value="TreeGrafter"/>
</dbReference>
<evidence type="ECO:0000259" key="5">
    <source>
        <dbReference type="PROSITE" id="PS51480"/>
    </source>
</evidence>
<dbReference type="PROSITE" id="PS51481">
    <property type="entry name" value="DHAK"/>
    <property type="match status" value="1"/>
</dbReference>
<reference evidence="7 8" key="1">
    <citation type="submission" date="2014-11" db="EMBL/GenBank/DDBJ databases">
        <authorList>
            <person name="Zhu J."/>
            <person name="Qi W."/>
            <person name="Song R."/>
        </authorList>
    </citation>
    <scope>NUCLEOTIDE SEQUENCE [LARGE SCALE GENOMIC DNA]</scope>
</reference>
<evidence type="ECO:0008006" key="9">
    <source>
        <dbReference type="Google" id="ProtNLM"/>
    </source>
</evidence>
<dbReference type="Pfam" id="PF02734">
    <property type="entry name" value="Dak2"/>
    <property type="match status" value="1"/>
</dbReference>
<dbReference type="PANTHER" id="PTHR28629">
    <property type="entry name" value="TRIOKINASE/FMN CYCLASE"/>
    <property type="match status" value="1"/>
</dbReference>
<evidence type="ECO:0000259" key="6">
    <source>
        <dbReference type="PROSITE" id="PS51481"/>
    </source>
</evidence>
<dbReference type="SUPFAM" id="SSF101473">
    <property type="entry name" value="DhaL-like"/>
    <property type="match status" value="1"/>
</dbReference>
<dbReference type="Proteomes" id="UP000041254">
    <property type="component" value="Unassembled WGS sequence"/>
</dbReference>
<keyword evidence="4" id="KW-0067">ATP-binding</keyword>
<dbReference type="EMBL" id="CDMY01000278">
    <property type="protein sequence ID" value="CEL99333.1"/>
    <property type="molecule type" value="Genomic_DNA"/>
</dbReference>
<organism evidence="7 8">
    <name type="scientific">Vitrella brassicaformis (strain CCMP3155)</name>
    <dbReference type="NCBI Taxonomy" id="1169540"/>
    <lineage>
        <taxon>Eukaryota</taxon>
        <taxon>Sar</taxon>
        <taxon>Alveolata</taxon>
        <taxon>Colpodellida</taxon>
        <taxon>Vitrellaceae</taxon>
        <taxon>Vitrella</taxon>
    </lineage>
</organism>
<dbReference type="Gene3D" id="3.30.1180.20">
    <property type="entry name" value="Dihydroxyacetone kinase, domain 2"/>
    <property type="match status" value="1"/>
</dbReference>
<dbReference type="FunFam" id="1.25.40.340:FF:000002">
    <property type="entry name" value="Dihydroxyacetone kinase, L subunit"/>
    <property type="match status" value="1"/>
</dbReference>
<dbReference type="InterPro" id="IPR050861">
    <property type="entry name" value="Dihydroxyacetone_Kinase"/>
</dbReference>
<accession>A0A0G4ENY1</accession>
<dbReference type="GO" id="GO:0019563">
    <property type="term" value="P:glycerol catabolic process"/>
    <property type="evidence" value="ECO:0007669"/>
    <property type="project" value="TreeGrafter"/>
</dbReference>
<name>A0A0G4ENY1_VITBC</name>
<evidence type="ECO:0000256" key="1">
    <source>
        <dbReference type="ARBA" id="ARBA00022679"/>
    </source>
</evidence>
<dbReference type="FunFam" id="3.40.50.10440:FF:000001">
    <property type="entry name" value="Dihydroxyacetone kinase, DhaK subunit"/>
    <property type="match status" value="1"/>
</dbReference>
<dbReference type="PANTHER" id="PTHR28629:SF4">
    <property type="entry name" value="TRIOKINASE_FMN CYCLASE"/>
    <property type="match status" value="1"/>
</dbReference>
<dbReference type="OMA" id="ALNMNGF"/>
<dbReference type="InterPro" id="IPR004007">
    <property type="entry name" value="DhaL_dom"/>
</dbReference>
<dbReference type="Pfam" id="PF02733">
    <property type="entry name" value="Dak1"/>
    <property type="match status" value="1"/>
</dbReference>
<dbReference type="SMART" id="SM01120">
    <property type="entry name" value="Dak2"/>
    <property type="match status" value="1"/>
</dbReference>
<dbReference type="VEuPathDB" id="CryptoDB:Vbra_20613"/>
<sequence length="609" mass="63505">MSSVSISSSDPATIATEMVRGLPYCLPAVKVVPEIKVAVRADYEDHKKSKRVALISGGGSGHEPAHAGYIGEGMLTGAVAGNVFASPSTSAVLQGILTVTGDAGCLVIVKNYTGDRLNFGLAVQQAKFQFGKNVDMVIVGDDAALKRSAMGRRGVAGTVLVHKIAGAAAARGHSLSDVKRVAEAVTDNMATMAVSFSPVLIPGTAMSDEFKKRLEGHMMELGMGIHGEPGAKKVDRAACPCAAGSKGDHVDVTKIAETLLQAVFNDDNDFGYLSHRQRGQKAALLINSLGASIPMELSLLAGVAVKIVEQKYHLKVTRTITGPLMTSLNMPGASLTVLLLDDERESLLDAPTTAGLPPVVKVDTSQAVEMAPHEEYAKEETVVWDKDDAKTKLPGLLVKAACSSIVSAEPEITRMDTICGDGDCGTGLKRAAESVLRHLEKEDIPLHTPDTKTGVSAPLFATVGRYINEGAEGSSGALYNILFTATAAALKRLEDEKSPPQGIRAIGMAVKEGIDKLCEIGGAQPGMRTMIDALTPACDALAQAAGKGPKAALEAAAKAAQEGAEATKTMDAVKGRASYIPAEQMKGTADPGAYAVSVWFKALADAYTD</sequence>
<dbReference type="InterPro" id="IPR004006">
    <property type="entry name" value="DhaK_dom"/>
</dbReference>
<keyword evidence="8" id="KW-1185">Reference proteome</keyword>
<dbReference type="GO" id="GO:0004371">
    <property type="term" value="F:glycerone kinase activity"/>
    <property type="evidence" value="ECO:0007669"/>
    <property type="project" value="InterPro"/>
</dbReference>
<feature type="domain" description="DhaL" evidence="5">
    <location>
        <begin position="392"/>
        <end position="605"/>
    </location>
</feature>
<evidence type="ECO:0000256" key="3">
    <source>
        <dbReference type="ARBA" id="ARBA00022777"/>
    </source>
</evidence>
<evidence type="ECO:0000313" key="8">
    <source>
        <dbReference type="Proteomes" id="UP000041254"/>
    </source>
</evidence>
<dbReference type="Gene3D" id="1.25.40.340">
    <property type="match status" value="1"/>
</dbReference>
<feature type="domain" description="DhaK" evidence="6">
    <location>
        <begin position="10"/>
        <end position="359"/>
    </location>
</feature>
<dbReference type="PROSITE" id="PS51480">
    <property type="entry name" value="DHAL"/>
    <property type="match status" value="1"/>
</dbReference>
<evidence type="ECO:0000313" key="7">
    <source>
        <dbReference type="EMBL" id="CEL99333.1"/>
    </source>
</evidence>
<dbReference type="InParanoid" id="A0A0G4ENY1"/>
<proteinExistence type="predicted"/>
<protein>
    <recommendedName>
        <fullName evidence="9">Dihydroxyacetone kinase</fullName>
    </recommendedName>
</protein>
<keyword evidence="1" id="KW-0808">Transferase</keyword>
<keyword evidence="2" id="KW-0547">Nucleotide-binding</keyword>
<dbReference type="Gene3D" id="3.40.50.10440">
    <property type="entry name" value="Dihydroxyacetone kinase, domain 1"/>
    <property type="match status" value="1"/>
</dbReference>
<dbReference type="GO" id="GO:0005524">
    <property type="term" value="F:ATP binding"/>
    <property type="evidence" value="ECO:0007669"/>
    <property type="project" value="UniProtKB-KW"/>
</dbReference>
<dbReference type="InterPro" id="IPR036117">
    <property type="entry name" value="DhaL_dom_sf"/>
</dbReference>
<keyword evidence="3" id="KW-0418">Kinase</keyword>
<dbReference type="STRING" id="1169540.A0A0G4ENY1"/>
<dbReference type="SUPFAM" id="SSF82549">
    <property type="entry name" value="DAK1/DegV-like"/>
    <property type="match status" value="1"/>
</dbReference>
<dbReference type="AlphaFoldDB" id="A0A0G4ENY1"/>